<evidence type="ECO:0000256" key="1">
    <source>
        <dbReference type="SAM" id="MobiDB-lite"/>
    </source>
</evidence>
<organism evidence="2 3">
    <name type="scientific">Trichoderma harzianum</name>
    <name type="common">Hypocrea lixii</name>
    <dbReference type="NCBI Taxonomy" id="5544"/>
    <lineage>
        <taxon>Eukaryota</taxon>
        <taxon>Fungi</taxon>
        <taxon>Dikarya</taxon>
        <taxon>Ascomycota</taxon>
        <taxon>Pezizomycotina</taxon>
        <taxon>Sordariomycetes</taxon>
        <taxon>Hypocreomycetidae</taxon>
        <taxon>Hypocreales</taxon>
        <taxon>Hypocreaceae</taxon>
        <taxon>Trichoderma</taxon>
    </lineage>
</organism>
<sequence>MENAAGAAAIGFASISVLDCIVKNEDNIFLPKEERTPKVGGIKPQPVKLSPSRKKPAEPPKKRLRLSEDSDTESTKSPVEPSTKEPIARRVKTPAKRKV</sequence>
<dbReference type="EMBL" id="MTYI01000187">
    <property type="protein sequence ID" value="PNP49492.1"/>
    <property type="molecule type" value="Genomic_DNA"/>
</dbReference>
<gene>
    <name evidence="2" type="ORF">THARTR1_09814</name>
</gene>
<evidence type="ECO:0000313" key="2">
    <source>
        <dbReference type="EMBL" id="PNP49492.1"/>
    </source>
</evidence>
<reference evidence="2 3" key="1">
    <citation type="submission" date="2017-02" db="EMBL/GenBank/DDBJ databases">
        <title>Genomes of Trichoderma spp. with biocontrol activity.</title>
        <authorList>
            <person name="Gardiner D."/>
            <person name="Kazan K."/>
            <person name="Vos C."/>
            <person name="Harvey P."/>
        </authorList>
    </citation>
    <scope>NUCLEOTIDE SEQUENCE [LARGE SCALE GENOMIC DNA]</scope>
    <source>
        <strain evidence="2 3">Tr1</strain>
    </source>
</reference>
<feature type="compositionally biased region" description="Basic residues" evidence="1">
    <location>
        <begin position="89"/>
        <end position="99"/>
    </location>
</feature>
<evidence type="ECO:0000313" key="3">
    <source>
        <dbReference type="Proteomes" id="UP000236290"/>
    </source>
</evidence>
<feature type="compositionally biased region" description="Basic and acidic residues" evidence="1">
    <location>
        <begin position="55"/>
        <end position="68"/>
    </location>
</feature>
<dbReference type="Proteomes" id="UP000236290">
    <property type="component" value="Unassembled WGS sequence"/>
</dbReference>
<proteinExistence type="predicted"/>
<dbReference type="AlphaFoldDB" id="A0A2K0TVE1"/>
<accession>A0A2K0TVE1</accession>
<protein>
    <submittedName>
        <fullName evidence="2">Uncharacterized protein</fullName>
    </submittedName>
</protein>
<name>A0A2K0TVE1_TRIHA</name>
<feature type="region of interest" description="Disordered" evidence="1">
    <location>
        <begin position="33"/>
        <end position="99"/>
    </location>
</feature>
<comment type="caution">
    <text evidence="2">The sequence shown here is derived from an EMBL/GenBank/DDBJ whole genome shotgun (WGS) entry which is preliminary data.</text>
</comment>